<dbReference type="InterPro" id="IPR009061">
    <property type="entry name" value="DNA-bd_dom_put_sf"/>
</dbReference>
<dbReference type="Pfam" id="PF12728">
    <property type="entry name" value="HTH_17"/>
    <property type="match status" value="1"/>
</dbReference>
<reference evidence="2" key="1">
    <citation type="submission" date="2021-04" db="EMBL/GenBank/DDBJ databases">
        <title>Genome based classification of Actinospica acidithermotolerans sp. nov., an actinobacterium isolated from an Indonesian hot spring.</title>
        <authorList>
            <person name="Kusuma A.B."/>
            <person name="Putra K.E."/>
            <person name="Nafisah S."/>
            <person name="Loh J."/>
            <person name="Nouioui I."/>
            <person name="Goodfellow M."/>
        </authorList>
    </citation>
    <scope>NUCLEOTIDE SEQUENCE</scope>
    <source>
        <strain evidence="2">CSCA 57</strain>
    </source>
</reference>
<dbReference type="RefSeq" id="WP_212527019.1">
    <property type="nucleotide sequence ID" value="NZ_JAGSOG010000011.1"/>
</dbReference>
<comment type="caution">
    <text evidence="2">The sequence shown here is derived from an EMBL/GenBank/DDBJ whole genome shotgun (WGS) entry which is preliminary data.</text>
</comment>
<dbReference type="Proteomes" id="UP000675781">
    <property type="component" value="Unassembled WGS sequence"/>
</dbReference>
<sequence>MNESDQLMTIKQLSAYLADTPVQTLYNWRSRGVGPRGIRVGRKVLYRVREVERWLAEQERSAA</sequence>
<dbReference type="InterPro" id="IPR041657">
    <property type="entry name" value="HTH_17"/>
</dbReference>
<evidence type="ECO:0000313" key="2">
    <source>
        <dbReference type="EMBL" id="MBR7832494.1"/>
    </source>
</evidence>
<feature type="domain" description="Helix-turn-helix" evidence="1">
    <location>
        <begin position="7"/>
        <end position="58"/>
    </location>
</feature>
<accession>A0A941ENX7</accession>
<dbReference type="SUPFAM" id="SSF46955">
    <property type="entry name" value="Putative DNA-binding domain"/>
    <property type="match status" value="1"/>
</dbReference>
<dbReference type="Gene3D" id="1.10.10.10">
    <property type="entry name" value="Winged helix-like DNA-binding domain superfamily/Winged helix DNA-binding domain"/>
    <property type="match status" value="1"/>
</dbReference>
<evidence type="ECO:0000259" key="1">
    <source>
        <dbReference type="Pfam" id="PF12728"/>
    </source>
</evidence>
<gene>
    <name evidence="2" type="ORF">KDL01_04450</name>
</gene>
<keyword evidence="3" id="KW-1185">Reference proteome</keyword>
<protein>
    <submittedName>
        <fullName evidence="2">Helix-turn-helix domain-containing protein</fullName>
    </submittedName>
</protein>
<organism evidence="2 3">
    <name type="scientific">Actinospica durhamensis</name>
    <dbReference type="NCBI Taxonomy" id="1508375"/>
    <lineage>
        <taxon>Bacteria</taxon>
        <taxon>Bacillati</taxon>
        <taxon>Actinomycetota</taxon>
        <taxon>Actinomycetes</taxon>
        <taxon>Catenulisporales</taxon>
        <taxon>Actinospicaceae</taxon>
        <taxon>Actinospica</taxon>
    </lineage>
</organism>
<proteinExistence type="predicted"/>
<name>A0A941ENX7_9ACTN</name>
<dbReference type="AlphaFoldDB" id="A0A941ENX7"/>
<dbReference type="InterPro" id="IPR036388">
    <property type="entry name" value="WH-like_DNA-bd_sf"/>
</dbReference>
<dbReference type="EMBL" id="JAGSOG010000011">
    <property type="protein sequence ID" value="MBR7832494.1"/>
    <property type="molecule type" value="Genomic_DNA"/>
</dbReference>
<evidence type="ECO:0000313" key="3">
    <source>
        <dbReference type="Proteomes" id="UP000675781"/>
    </source>
</evidence>